<sequence length="240" mass="27131">MKKYSSQIAVATVCALLGFLLSYQFKLLNSEERKLVNNPNVQQDITKEISQLTKEKEEYEKKNNELMNQIKVYEESATNENAVAKELKNQLDNTRLLIGSVDVTGPGIILYLNPKTNVFSSNMVASYITDRELTYLVNELFFAGAEAVSINNKRITLQTGIKSSSGGSQILINDERISPKETITIKAIGNKSALMGGLNFHGVLDYESLTYYEKKLEESDSIEIPKYNKLYKYEYIKPVQ</sequence>
<dbReference type="EMBL" id="FOOE01000001">
    <property type="protein sequence ID" value="SFF49555.1"/>
    <property type="molecule type" value="Genomic_DNA"/>
</dbReference>
<evidence type="ECO:0000313" key="5">
    <source>
        <dbReference type="Proteomes" id="UP000182135"/>
    </source>
</evidence>
<dbReference type="InterPro" id="IPR010273">
    <property type="entry name" value="DUF881"/>
</dbReference>
<evidence type="ECO:0000313" key="6">
    <source>
        <dbReference type="Proteomes" id="UP000246114"/>
    </source>
</evidence>
<gene>
    <name evidence="3" type="ORF">DBY38_09635</name>
    <name evidence="4" type="ORF">SAMN04487885_101116</name>
</gene>
<evidence type="ECO:0000256" key="1">
    <source>
        <dbReference type="ARBA" id="ARBA00009108"/>
    </source>
</evidence>
<reference evidence="3 6" key="2">
    <citation type="submission" date="2018-03" db="EMBL/GenBank/DDBJ databases">
        <title>The uncultured portion of the human microbiome is neutrally assembled.</title>
        <authorList>
            <person name="Jeraldo P."/>
            <person name="Boardman L."/>
            <person name="White B.A."/>
            <person name="Nelson H."/>
            <person name="Goldenfeld N."/>
            <person name="Chia N."/>
        </authorList>
    </citation>
    <scope>NUCLEOTIDE SEQUENCE [LARGE SCALE GENOMIC DNA]</scope>
    <source>
        <strain evidence="3">CIM:MAG 903</strain>
    </source>
</reference>
<dbReference type="Gene3D" id="3.30.70.1880">
    <property type="entry name" value="Protein of unknown function DUF881"/>
    <property type="match status" value="1"/>
</dbReference>
<dbReference type="Proteomes" id="UP000246114">
    <property type="component" value="Unassembled WGS sequence"/>
</dbReference>
<keyword evidence="2" id="KW-0175">Coiled coil</keyword>
<dbReference type="RefSeq" id="WP_027638327.1">
    <property type="nucleotide sequence ID" value="NZ_BAAACD010000029.1"/>
</dbReference>
<dbReference type="PANTHER" id="PTHR37313">
    <property type="entry name" value="UPF0749 PROTEIN RV1825"/>
    <property type="match status" value="1"/>
</dbReference>
<dbReference type="EMBL" id="QAMZ01000045">
    <property type="protein sequence ID" value="PWL52753.1"/>
    <property type="molecule type" value="Genomic_DNA"/>
</dbReference>
<dbReference type="Pfam" id="PF05949">
    <property type="entry name" value="DUF881"/>
    <property type="match status" value="1"/>
</dbReference>
<organism evidence="4 5">
    <name type="scientific">Clostridium cadaveris</name>
    <dbReference type="NCBI Taxonomy" id="1529"/>
    <lineage>
        <taxon>Bacteria</taxon>
        <taxon>Bacillati</taxon>
        <taxon>Bacillota</taxon>
        <taxon>Clostridia</taxon>
        <taxon>Eubacteriales</taxon>
        <taxon>Clostridiaceae</taxon>
        <taxon>Clostridium</taxon>
    </lineage>
</organism>
<name>A0A1I2J4C2_9CLOT</name>
<dbReference type="STRING" id="1529.SAMN04487885_101116"/>
<dbReference type="OrthoDB" id="9776196at2"/>
<dbReference type="eggNOG" id="COG3879">
    <property type="taxonomic scope" value="Bacteria"/>
</dbReference>
<comment type="similarity">
    <text evidence="1">Belongs to the UPF0749 family.</text>
</comment>
<reference evidence="4 5" key="1">
    <citation type="submission" date="2016-10" db="EMBL/GenBank/DDBJ databases">
        <authorList>
            <person name="de Groot N.N."/>
        </authorList>
    </citation>
    <scope>NUCLEOTIDE SEQUENCE [LARGE SCALE GENOMIC DNA]</scope>
    <source>
        <strain evidence="4 5">NLAE-zl-G419</strain>
    </source>
</reference>
<proteinExistence type="inferred from homology"/>
<evidence type="ECO:0000313" key="3">
    <source>
        <dbReference type="EMBL" id="PWL52753.1"/>
    </source>
</evidence>
<feature type="coiled-coil region" evidence="2">
    <location>
        <begin position="42"/>
        <end position="90"/>
    </location>
</feature>
<dbReference type="AlphaFoldDB" id="A0A1I2J4C2"/>
<keyword evidence="5" id="KW-1185">Reference proteome</keyword>
<dbReference type="PANTHER" id="PTHR37313:SF2">
    <property type="entry name" value="UPF0749 PROTEIN YLXX"/>
    <property type="match status" value="1"/>
</dbReference>
<protein>
    <submittedName>
        <fullName evidence="3">DUF881 domain-containing protein</fullName>
    </submittedName>
</protein>
<evidence type="ECO:0000256" key="2">
    <source>
        <dbReference type="SAM" id="Coils"/>
    </source>
</evidence>
<dbReference type="Proteomes" id="UP000182135">
    <property type="component" value="Unassembled WGS sequence"/>
</dbReference>
<accession>A0A1I2J4C2</accession>
<evidence type="ECO:0000313" key="4">
    <source>
        <dbReference type="EMBL" id="SFF49555.1"/>
    </source>
</evidence>